<evidence type="ECO:0000313" key="3">
    <source>
        <dbReference type="EMBL" id="SEK80374.1"/>
    </source>
</evidence>
<dbReference type="RefSeq" id="WP_044938042.1">
    <property type="nucleotide sequence ID" value="NZ_FNZX01000011.1"/>
</dbReference>
<dbReference type="CDD" id="cd03443">
    <property type="entry name" value="PaaI_thioesterase"/>
    <property type="match status" value="1"/>
</dbReference>
<organism evidence="3 4">
    <name type="scientific">Pseudobutyrivibrio ruminis</name>
    <dbReference type="NCBI Taxonomy" id="46206"/>
    <lineage>
        <taxon>Bacteria</taxon>
        <taxon>Bacillati</taxon>
        <taxon>Bacillota</taxon>
        <taxon>Clostridia</taxon>
        <taxon>Lachnospirales</taxon>
        <taxon>Lachnospiraceae</taxon>
        <taxon>Pseudobutyrivibrio</taxon>
    </lineage>
</organism>
<dbReference type="Gene3D" id="3.10.129.10">
    <property type="entry name" value="Hotdog Thioesterase"/>
    <property type="match status" value="1"/>
</dbReference>
<evidence type="ECO:0000256" key="1">
    <source>
        <dbReference type="ARBA" id="ARBA00022801"/>
    </source>
</evidence>
<reference evidence="4" key="1">
    <citation type="submission" date="2016-10" db="EMBL/GenBank/DDBJ databases">
        <authorList>
            <person name="Varghese N."/>
        </authorList>
    </citation>
    <scope>NUCLEOTIDE SEQUENCE [LARGE SCALE GENOMIC DNA]</scope>
    <source>
        <strain evidence="4">ACV-9</strain>
    </source>
</reference>
<dbReference type="Proteomes" id="UP000182321">
    <property type="component" value="Unassembled WGS sequence"/>
</dbReference>
<sequence>MSEELMEMLAESLNANEFVKYNHIVMDDIELTGATAHIDIVPETLNVLGIAHGGAHFTLADTCAGYTARADGRQYVTQQSNYYFLKGAKSGRITAKGKVVKRTRKFCIIDVEVTDDNGELVSKGTFDYYCVADHQ</sequence>
<evidence type="ECO:0000313" key="4">
    <source>
        <dbReference type="Proteomes" id="UP000182321"/>
    </source>
</evidence>
<dbReference type="GO" id="GO:0016289">
    <property type="term" value="F:acyl-CoA hydrolase activity"/>
    <property type="evidence" value="ECO:0007669"/>
    <property type="project" value="TreeGrafter"/>
</dbReference>
<feature type="domain" description="Thioesterase" evidence="2">
    <location>
        <begin position="49"/>
        <end position="121"/>
    </location>
</feature>
<dbReference type="PANTHER" id="PTHR42856">
    <property type="entry name" value="ACYL-COENZYME A THIOESTERASE PAAI"/>
    <property type="match status" value="1"/>
</dbReference>
<gene>
    <name evidence="3" type="ORF">SAMN02910377_01867</name>
</gene>
<proteinExistence type="predicted"/>
<name>A0A1H7K186_9FIRM</name>
<dbReference type="AlphaFoldDB" id="A0A1H7K186"/>
<dbReference type="InterPro" id="IPR006683">
    <property type="entry name" value="Thioestr_dom"/>
</dbReference>
<dbReference type="Pfam" id="PF03061">
    <property type="entry name" value="4HBT"/>
    <property type="match status" value="1"/>
</dbReference>
<dbReference type="InterPro" id="IPR003736">
    <property type="entry name" value="PAAI_dom"/>
</dbReference>
<dbReference type="EMBL" id="FNZX01000011">
    <property type="protein sequence ID" value="SEK80374.1"/>
    <property type="molecule type" value="Genomic_DNA"/>
</dbReference>
<dbReference type="NCBIfam" id="TIGR00369">
    <property type="entry name" value="unchar_dom_1"/>
    <property type="match status" value="1"/>
</dbReference>
<dbReference type="InterPro" id="IPR052723">
    <property type="entry name" value="Acyl-CoA_thioesterase_PaaI"/>
</dbReference>
<evidence type="ECO:0000259" key="2">
    <source>
        <dbReference type="Pfam" id="PF03061"/>
    </source>
</evidence>
<dbReference type="PANTHER" id="PTHR42856:SF1">
    <property type="entry name" value="ACYL-COENZYME A THIOESTERASE PAAI"/>
    <property type="match status" value="1"/>
</dbReference>
<dbReference type="InterPro" id="IPR029069">
    <property type="entry name" value="HotDog_dom_sf"/>
</dbReference>
<protein>
    <submittedName>
        <fullName evidence="3">Acyl-CoA thioesterase</fullName>
    </submittedName>
</protein>
<keyword evidence="4" id="KW-1185">Reference proteome</keyword>
<keyword evidence="1" id="KW-0378">Hydrolase</keyword>
<accession>A0A1H7K186</accession>
<dbReference type="SUPFAM" id="SSF54637">
    <property type="entry name" value="Thioesterase/thiol ester dehydrase-isomerase"/>
    <property type="match status" value="1"/>
</dbReference>